<organism evidence="2">
    <name type="scientific">Caenorhabditis remanei</name>
    <name type="common">Caenorhabditis vulgaris</name>
    <dbReference type="NCBI Taxonomy" id="31234"/>
    <lineage>
        <taxon>Eukaryota</taxon>
        <taxon>Metazoa</taxon>
        <taxon>Ecdysozoa</taxon>
        <taxon>Nematoda</taxon>
        <taxon>Chromadorea</taxon>
        <taxon>Rhabditida</taxon>
        <taxon>Rhabditina</taxon>
        <taxon>Rhabditomorpha</taxon>
        <taxon>Rhabditoidea</taxon>
        <taxon>Rhabditidae</taxon>
        <taxon>Peloderinae</taxon>
        <taxon>Caenorhabditis</taxon>
    </lineage>
</organism>
<keyword evidence="2" id="KW-1185">Reference proteome</keyword>
<evidence type="ECO:0000313" key="2">
    <source>
        <dbReference type="Proteomes" id="UP000008281"/>
    </source>
</evidence>
<dbReference type="Proteomes" id="UP000008281">
    <property type="component" value="Unassembled WGS sequence"/>
</dbReference>
<dbReference type="PANTHER" id="PTHR31379">
    <property type="entry name" value="F-BOX C PROTEIN-RELATED-RELATED"/>
    <property type="match status" value="1"/>
</dbReference>
<protein>
    <recommendedName>
        <fullName evidence="3">DUF38 domain-containing protein</fullName>
    </recommendedName>
</protein>
<dbReference type="InParanoid" id="E3N231"/>
<dbReference type="HOGENOM" id="CLU_042576_3_1_1"/>
<dbReference type="AlphaFoldDB" id="E3N231"/>
<reference evidence="1" key="1">
    <citation type="submission" date="2007-07" db="EMBL/GenBank/DDBJ databases">
        <title>PCAP assembly of the Caenorhabditis remanei genome.</title>
        <authorList>
            <consortium name="The Caenorhabditis remanei Sequencing Consortium"/>
            <person name="Wilson R.K."/>
        </authorList>
    </citation>
    <scope>NUCLEOTIDE SEQUENCE [LARGE SCALE GENOMIC DNA]</scope>
    <source>
        <strain evidence="1">PB4641</strain>
    </source>
</reference>
<evidence type="ECO:0008006" key="3">
    <source>
        <dbReference type="Google" id="ProtNLM"/>
    </source>
</evidence>
<dbReference type="EMBL" id="DS268511">
    <property type="protein sequence ID" value="EFO84001.1"/>
    <property type="molecule type" value="Genomic_DNA"/>
</dbReference>
<dbReference type="Pfam" id="PF12078">
    <property type="entry name" value="DUF3557"/>
    <property type="match status" value="1"/>
</dbReference>
<accession>E3N231</accession>
<sequence>MPFPLSYPGLKCILEHLEAVKRVHIIGRSPGLQKIDKLIPFCLENFTIDSEDNLTINKLTIECYRDNVIFRMNGKTFSRQISLSQEDTIKKCINFYICGRSITRVDKLDWFRRLTTNFLPVGLKLRVNSLNADLETVILFIDSQSPLKTLITTNKYSSLFDNQVVQLAETLLLILVTHRTVTVEDIKKLNNKTVEFKRHSFSRIDIIPLVKYHIETKKEFRTTFIISTDETNFIDMMLQDFEQAFGEFQCDLQGVNERYVKYMGVKPIISFQAYSRIFCVL</sequence>
<dbReference type="InterPro" id="IPR021942">
    <property type="entry name" value="DUF3557"/>
</dbReference>
<proteinExistence type="predicted"/>
<gene>
    <name evidence="1" type="ORF">CRE_17446</name>
</gene>
<evidence type="ECO:0000313" key="1">
    <source>
        <dbReference type="EMBL" id="EFO84001.1"/>
    </source>
</evidence>
<name>E3N231_CAERE</name>